<dbReference type="STRING" id="1121302.SAMN02745163_01589"/>
<dbReference type="Pfam" id="PF00480">
    <property type="entry name" value="ROK"/>
    <property type="match status" value="1"/>
</dbReference>
<dbReference type="Gene3D" id="1.10.10.10">
    <property type="entry name" value="Winged helix-like DNA-binding domain superfamily/Winged helix DNA-binding domain"/>
    <property type="match status" value="1"/>
</dbReference>
<dbReference type="Pfam" id="PF13412">
    <property type="entry name" value="HTH_24"/>
    <property type="match status" value="1"/>
</dbReference>
<evidence type="ECO:0000313" key="5">
    <source>
        <dbReference type="Proteomes" id="UP000184310"/>
    </source>
</evidence>
<dbReference type="PANTHER" id="PTHR18964:SF149">
    <property type="entry name" value="BIFUNCTIONAL UDP-N-ACETYLGLUCOSAMINE 2-EPIMERASE_N-ACETYLMANNOSAMINE KINASE"/>
    <property type="match status" value="1"/>
</dbReference>
<proteinExistence type="inferred from homology"/>
<evidence type="ECO:0000256" key="1">
    <source>
        <dbReference type="ARBA" id="ARBA00002486"/>
    </source>
</evidence>
<comment type="similarity">
    <text evidence="2">Belongs to the ROK (NagC/XylR) family.</text>
</comment>
<name>A0A1M6HV27_9CLOT</name>
<dbReference type="InterPro" id="IPR043129">
    <property type="entry name" value="ATPase_NBD"/>
</dbReference>
<keyword evidence="3" id="KW-0859">Xylose metabolism</keyword>
<keyword evidence="3" id="KW-0119">Carbohydrate metabolism</keyword>
<evidence type="ECO:0000256" key="3">
    <source>
        <dbReference type="ARBA" id="ARBA00022629"/>
    </source>
</evidence>
<evidence type="ECO:0000256" key="2">
    <source>
        <dbReference type="ARBA" id="ARBA00006479"/>
    </source>
</evidence>
<dbReference type="RefSeq" id="WP_072986144.1">
    <property type="nucleotide sequence ID" value="NZ_FQZB01000007.1"/>
</dbReference>
<dbReference type="PANTHER" id="PTHR18964">
    <property type="entry name" value="ROK (REPRESSOR, ORF, KINASE) FAMILY"/>
    <property type="match status" value="1"/>
</dbReference>
<protein>
    <submittedName>
        <fullName evidence="4">Sugar kinase of the NBD/HSP70 family, may contain an N-terminal HTH domain</fullName>
    </submittedName>
</protein>
<dbReference type="AlphaFoldDB" id="A0A1M6HV27"/>
<keyword evidence="4" id="KW-0418">Kinase</keyword>
<dbReference type="GO" id="GO:0042732">
    <property type="term" value="P:D-xylose metabolic process"/>
    <property type="evidence" value="ECO:0007669"/>
    <property type="project" value="UniProtKB-KW"/>
</dbReference>
<dbReference type="Gene3D" id="3.30.420.40">
    <property type="match status" value="2"/>
</dbReference>
<dbReference type="OrthoDB" id="9796533at2"/>
<gene>
    <name evidence="4" type="ORF">SAMN02745163_01589</name>
</gene>
<dbReference type="SUPFAM" id="SSF53067">
    <property type="entry name" value="Actin-like ATPase domain"/>
    <property type="match status" value="1"/>
</dbReference>
<keyword evidence="5" id="KW-1185">Reference proteome</keyword>
<sequence length="405" mass="45276">MKVRNGSKRFIKDINRTQVINEIRKNEGISRTDISKNLKLGLSTITNIIEELINEELVYEIGEDISTGGRKPVLLNFNKNYGNVIGIKIEEHKILVSLTNLKGEILFNLKANLTEKISGNILIDTIKKAVYEIIKVNNIKNKLMGIGIAVSGLVDQKEGKLIYSGLLSIENVELSKELENEFGVPVYVDNDVNVYSLAELYYGKGKNRDNFVVITYGTGIGCGIVIDRKIYYGELGGAGEFGHMVILPEGRMCECGAKGCLEAYAAENAMRQYILENISKYEGCKINYIDNLTINRIEEYASNGEKLAIDALALSARWLGYGILSLINLLNPATIILASEGMKMQKFMLPTIKEIVKNNFFRKHPKQIEIVVSEMENEAWQLGAATLAISKIFELKLYEEAKKSL</sequence>
<dbReference type="InterPro" id="IPR036388">
    <property type="entry name" value="WH-like_DNA-bd_sf"/>
</dbReference>
<organism evidence="4 5">
    <name type="scientific">Clostridium cavendishii DSM 21758</name>
    <dbReference type="NCBI Taxonomy" id="1121302"/>
    <lineage>
        <taxon>Bacteria</taxon>
        <taxon>Bacillati</taxon>
        <taxon>Bacillota</taxon>
        <taxon>Clostridia</taxon>
        <taxon>Eubacteriales</taxon>
        <taxon>Clostridiaceae</taxon>
        <taxon>Clostridium</taxon>
    </lineage>
</organism>
<evidence type="ECO:0000313" key="4">
    <source>
        <dbReference type="EMBL" id="SHJ25968.1"/>
    </source>
</evidence>
<keyword evidence="4" id="KW-0808">Transferase</keyword>
<dbReference type="Proteomes" id="UP000184310">
    <property type="component" value="Unassembled WGS sequence"/>
</dbReference>
<dbReference type="EMBL" id="FQZB01000007">
    <property type="protein sequence ID" value="SHJ25968.1"/>
    <property type="molecule type" value="Genomic_DNA"/>
</dbReference>
<dbReference type="InterPro" id="IPR036390">
    <property type="entry name" value="WH_DNA-bd_sf"/>
</dbReference>
<comment type="function">
    <text evidence="1">Transcriptional repressor of xylose-utilizing enzymes.</text>
</comment>
<reference evidence="4 5" key="1">
    <citation type="submission" date="2016-11" db="EMBL/GenBank/DDBJ databases">
        <authorList>
            <person name="Jaros S."/>
            <person name="Januszkiewicz K."/>
            <person name="Wedrychowicz H."/>
        </authorList>
    </citation>
    <scope>NUCLEOTIDE SEQUENCE [LARGE SCALE GENOMIC DNA]</scope>
    <source>
        <strain evidence="4 5">DSM 21758</strain>
    </source>
</reference>
<dbReference type="GO" id="GO:0016301">
    <property type="term" value="F:kinase activity"/>
    <property type="evidence" value="ECO:0007669"/>
    <property type="project" value="UniProtKB-KW"/>
</dbReference>
<dbReference type="InterPro" id="IPR000600">
    <property type="entry name" value="ROK"/>
</dbReference>
<dbReference type="SUPFAM" id="SSF46785">
    <property type="entry name" value="Winged helix' DNA-binding domain"/>
    <property type="match status" value="1"/>
</dbReference>
<accession>A0A1M6HV27</accession>